<dbReference type="EMBL" id="SDMP01000013">
    <property type="protein sequence ID" value="RYR20271.1"/>
    <property type="molecule type" value="Genomic_DNA"/>
</dbReference>
<evidence type="ECO:0000256" key="1">
    <source>
        <dbReference type="SAM" id="Phobius"/>
    </source>
</evidence>
<dbReference type="InterPro" id="IPR012340">
    <property type="entry name" value="NA-bd_OB-fold"/>
</dbReference>
<sequence>MNVSRLFINPDILESVKFLSRFSVASYGFSRLVTNELGYLDGHYFVIGTIKEVMDEPDWWYYSCVCGHAVVEHEDLYLCDACGSCIEHVMVKYRIRVKIHHGGCAVLFVLLDNAAIKLFGKTCFEAFLRIEEEFPVDPNVRRSYSPHMFDDVVGEEKIFKVEINSAVDRDYSGCFKFVNVFSHNSEPAATDDYINARLHGPIFPPIYDTYLQYATREDYKTQVVCDNSIQSETIEDIITDLISPNRCYSDAENGSYCKLVPLKLISSLLHKKVVFMVDARPVGYEMNRFVYIVQQIWDDASVINFLRLMLRLRSIRFMFWLILCLKLKMLAANVEAIMSAWVIPCPSSFIHVMLFLATMGCSPFASLPLWHNSLRRSLHRRKNRSRLGFRFSLFLSGVG</sequence>
<accession>A0A445A1H4</accession>
<dbReference type="AlphaFoldDB" id="A0A445A1H4"/>
<evidence type="ECO:0000313" key="2">
    <source>
        <dbReference type="EMBL" id="RYR20271.1"/>
    </source>
</evidence>
<proteinExistence type="predicted"/>
<keyword evidence="1" id="KW-1133">Transmembrane helix</keyword>
<reference evidence="2 3" key="1">
    <citation type="submission" date="2019-01" db="EMBL/GenBank/DDBJ databases">
        <title>Sequencing of cultivated peanut Arachis hypogaea provides insights into genome evolution and oil improvement.</title>
        <authorList>
            <person name="Chen X."/>
        </authorList>
    </citation>
    <scope>NUCLEOTIDE SEQUENCE [LARGE SCALE GENOMIC DNA]</scope>
    <source>
        <strain evidence="3">cv. Fuhuasheng</strain>
        <tissue evidence="2">Leaves</tissue>
    </source>
</reference>
<keyword evidence="3" id="KW-1185">Reference proteome</keyword>
<protein>
    <recommendedName>
        <fullName evidence="4">Replication factor A C-terminal domain-containing protein</fullName>
    </recommendedName>
</protein>
<evidence type="ECO:0008006" key="4">
    <source>
        <dbReference type="Google" id="ProtNLM"/>
    </source>
</evidence>
<gene>
    <name evidence="2" type="ORF">Ahy_B03g065373</name>
</gene>
<name>A0A445A1H4_ARAHY</name>
<dbReference type="Proteomes" id="UP000289738">
    <property type="component" value="Chromosome B03"/>
</dbReference>
<feature type="transmembrane region" description="Helical" evidence="1">
    <location>
        <begin position="317"/>
        <end position="343"/>
    </location>
</feature>
<evidence type="ECO:0000313" key="3">
    <source>
        <dbReference type="Proteomes" id="UP000289738"/>
    </source>
</evidence>
<keyword evidence="1" id="KW-0812">Transmembrane</keyword>
<dbReference type="Gene3D" id="2.40.50.140">
    <property type="entry name" value="Nucleic acid-binding proteins"/>
    <property type="match status" value="1"/>
</dbReference>
<keyword evidence="1" id="KW-0472">Membrane</keyword>
<organism evidence="2 3">
    <name type="scientific">Arachis hypogaea</name>
    <name type="common">Peanut</name>
    <dbReference type="NCBI Taxonomy" id="3818"/>
    <lineage>
        <taxon>Eukaryota</taxon>
        <taxon>Viridiplantae</taxon>
        <taxon>Streptophyta</taxon>
        <taxon>Embryophyta</taxon>
        <taxon>Tracheophyta</taxon>
        <taxon>Spermatophyta</taxon>
        <taxon>Magnoliopsida</taxon>
        <taxon>eudicotyledons</taxon>
        <taxon>Gunneridae</taxon>
        <taxon>Pentapetalae</taxon>
        <taxon>rosids</taxon>
        <taxon>fabids</taxon>
        <taxon>Fabales</taxon>
        <taxon>Fabaceae</taxon>
        <taxon>Papilionoideae</taxon>
        <taxon>50 kb inversion clade</taxon>
        <taxon>dalbergioids sensu lato</taxon>
        <taxon>Dalbergieae</taxon>
        <taxon>Pterocarpus clade</taxon>
        <taxon>Arachis</taxon>
    </lineage>
</organism>
<comment type="caution">
    <text evidence="2">The sequence shown here is derived from an EMBL/GenBank/DDBJ whole genome shotgun (WGS) entry which is preliminary data.</text>
</comment>
<dbReference type="SUPFAM" id="SSF50249">
    <property type="entry name" value="Nucleic acid-binding proteins"/>
    <property type="match status" value="1"/>
</dbReference>
<feature type="transmembrane region" description="Helical" evidence="1">
    <location>
        <begin position="349"/>
        <end position="370"/>
    </location>
</feature>